<comment type="caution">
    <text evidence="2">The sequence shown here is derived from an EMBL/GenBank/DDBJ whole genome shotgun (WGS) entry which is preliminary data.</text>
</comment>
<protein>
    <submittedName>
        <fullName evidence="2">Uncharacterized protein</fullName>
    </submittedName>
</protein>
<proteinExistence type="predicted"/>
<keyword evidence="3" id="KW-1185">Reference proteome</keyword>
<dbReference type="RefSeq" id="WP_135071943.1">
    <property type="nucleotide sequence ID" value="NZ_SPSB01000002.1"/>
</dbReference>
<keyword evidence="1" id="KW-0812">Transmembrane</keyword>
<name>A0A4Y9QT72_9BACT</name>
<keyword evidence="1" id="KW-0472">Membrane</keyword>
<evidence type="ECO:0000313" key="3">
    <source>
        <dbReference type="Proteomes" id="UP000297647"/>
    </source>
</evidence>
<dbReference type="AlphaFoldDB" id="A0A4Y9QT72"/>
<sequence>MIKFFRKIRQDLLSEGKTRKYLKYAIGEIVLVVIGILIALQINNWNENRKIDAKRQIYYRQLLVDLETDKDYCKNRILDFEAILKKYADYENEFQKGALNLKTSLENINDLEIGGIHLFFKTNTIKTLISTGEINLFSQNINNSLSNYLDFQNELIKGNNSNANTMLDMIAQSSMLGYSYFRKRTGNQPELSKELNIQDNIPKIFIQLEAYHSWKATTLKTSIRNLNNLIINADSTITIINNELNK</sequence>
<reference evidence="2 3" key="1">
    <citation type="submission" date="2019-03" db="EMBL/GenBank/DDBJ databases">
        <title>Algoriphagus sp. nov, a new strain isolated from root system soil of mangrove plant Kandelia.</title>
        <authorList>
            <person name="Yin Q."/>
            <person name="Wang K."/>
            <person name="Song Z."/>
        </authorList>
    </citation>
    <scope>NUCLEOTIDE SEQUENCE [LARGE SCALE GENOMIC DNA]</scope>
    <source>
        <strain evidence="2 3">XY-J91</strain>
    </source>
</reference>
<dbReference type="Pfam" id="PF19578">
    <property type="entry name" value="DUF6090"/>
    <property type="match status" value="1"/>
</dbReference>
<accession>A0A4Y9QT72</accession>
<dbReference type="Proteomes" id="UP000297647">
    <property type="component" value="Unassembled WGS sequence"/>
</dbReference>
<evidence type="ECO:0000313" key="2">
    <source>
        <dbReference type="EMBL" id="TFV95649.1"/>
    </source>
</evidence>
<dbReference type="InterPro" id="IPR045749">
    <property type="entry name" value="DUF6090"/>
</dbReference>
<feature type="transmembrane region" description="Helical" evidence="1">
    <location>
        <begin position="21"/>
        <end position="40"/>
    </location>
</feature>
<keyword evidence="1" id="KW-1133">Transmembrane helix</keyword>
<dbReference type="EMBL" id="SPSB01000002">
    <property type="protein sequence ID" value="TFV95649.1"/>
    <property type="molecule type" value="Genomic_DNA"/>
</dbReference>
<evidence type="ECO:0000256" key="1">
    <source>
        <dbReference type="SAM" id="Phobius"/>
    </source>
</evidence>
<organism evidence="2 3">
    <name type="scientific">Algoriphagus kandeliae</name>
    <dbReference type="NCBI Taxonomy" id="2562278"/>
    <lineage>
        <taxon>Bacteria</taxon>
        <taxon>Pseudomonadati</taxon>
        <taxon>Bacteroidota</taxon>
        <taxon>Cytophagia</taxon>
        <taxon>Cytophagales</taxon>
        <taxon>Cyclobacteriaceae</taxon>
        <taxon>Algoriphagus</taxon>
    </lineage>
</organism>
<gene>
    <name evidence="2" type="ORF">E4S40_05355</name>
</gene>